<proteinExistence type="predicted"/>
<dbReference type="InterPro" id="IPR044876">
    <property type="entry name" value="HRDC_dom_sf"/>
</dbReference>
<dbReference type="Pfam" id="PF00570">
    <property type="entry name" value="HRDC"/>
    <property type="match status" value="1"/>
</dbReference>
<dbReference type="SUPFAM" id="SSF47819">
    <property type="entry name" value="HRDC-like"/>
    <property type="match status" value="1"/>
</dbReference>
<dbReference type="InterPro" id="IPR010997">
    <property type="entry name" value="HRDC-like_sf"/>
</dbReference>
<keyword evidence="3" id="KW-1185">Reference proteome</keyword>
<dbReference type="PROSITE" id="PS50967">
    <property type="entry name" value="HRDC"/>
    <property type="match status" value="1"/>
</dbReference>
<evidence type="ECO:0000313" key="2">
    <source>
        <dbReference type="EMBL" id="WZL69379.1"/>
    </source>
</evidence>
<evidence type="ECO:0000259" key="1">
    <source>
        <dbReference type="PROSITE" id="PS50967"/>
    </source>
</evidence>
<dbReference type="RefSeq" id="WP_341876375.1">
    <property type="nucleotide sequence ID" value="NZ_CP121687.1"/>
</dbReference>
<dbReference type="Gene3D" id="1.10.150.80">
    <property type="entry name" value="HRDC domain"/>
    <property type="match status" value="1"/>
</dbReference>
<dbReference type="InterPro" id="IPR002121">
    <property type="entry name" value="HRDC_dom"/>
</dbReference>
<dbReference type="EMBL" id="CP121687">
    <property type="protein sequence ID" value="WZL69379.1"/>
    <property type="molecule type" value="Genomic_DNA"/>
</dbReference>
<evidence type="ECO:0000313" key="3">
    <source>
        <dbReference type="Proteomes" id="UP001486565"/>
    </source>
</evidence>
<gene>
    <name evidence="2" type="ORF">QBE51_11325</name>
</gene>
<protein>
    <submittedName>
        <fullName evidence="2">HRDC domain-containing protein</fullName>
    </submittedName>
</protein>
<name>A0ABZ2Y4J3_9FIRM</name>
<dbReference type="SMART" id="SM00341">
    <property type="entry name" value="HRDC"/>
    <property type="match status" value="1"/>
</dbReference>
<organism evidence="2 3">
    <name type="scientific">Defluviitalea saccharophila</name>
    <dbReference type="NCBI Taxonomy" id="879970"/>
    <lineage>
        <taxon>Bacteria</taxon>
        <taxon>Bacillati</taxon>
        <taxon>Bacillota</taxon>
        <taxon>Clostridia</taxon>
        <taxon>Lachnospirales</taxon>
        <taxon>Defluviitaleaceae</taxon>
        <taxon>Defluviitalea</taxon>
    </lineage>
</organism>
<accession>A0ABZ2Y4J3</accession>
<sequence length="152" mass="17814">MKCKVFKLRVVGEHLAEDEDNLNQFLEAVKVNQVQSTFIGDGQNYWSILVYYDEVTQDTVIDSVNSALNQEMPLTSLQKKLYDILIKWRDTQAEYENLPSYVVCYNQWIREMVTMPVTTLEDLAKIKGFGERRVKKYGDQILKIMEIYQKMG</sequence>
<reference evidence="2 3" key="1">
    <citation type="submission" date="2023-03" db="EMBL/GenBank/DDBJ databases">
        <title>Novel Species.</title>
        <authorList>
            <person name="Ma S."/>
        </authorList>
    </citation>
    <scope>NUCLEOTIDE SEQUENCE [LARGE SCALE GENOMIC DNA]</scope>
    <source>
        <strain evidence="2 3">LIND6LT2</strain>
    </source>
</reference>
<dbReference type="Proteomes" id="UP001486565">
    <property type="component" value="Chromosome"/>
</dbReference>
<feature type="domain" description="HRDC" evidence="1">
    <location>
        <begin position="75"/>
        <end position="152"/>
    </location>
</feature>